<name>X0YYS6_9ZZZZ</name>
<gene>
    <name evidence="1" type="ORF">S01H4_07436</name>
</gene>
<organism evidence="1">
    <name type="scientific">marine sediment metagenome</name>
    <dbReference type="NCBI Taxonomy" id="412755"/>
    <lineage>
        <taxon>unclassified sequences</taxon>
        <taxon>metagenomes</taxon>
        <taxon>ecological metagenomes</taxon>
    </lineage>
</organism>
<sequence length="42" mass="4897">MKRDMTIIKDEDSFVTSDLPLATILSLFYPIEVIDRSNPRRV</sequence>
<evidence type="ECO:0000313" key="1">
    <source>
        <dbReference type="EMBL" id="GAG61675.1"/>
    </source>
</evidence>
<protein>
    <submittedName>
        <fullName evidence="1">Uncharacterized protein</fullName>
    </submittedName>
</protein>
<dbReference type="EMBL" id="BART01002431">
    <property type="protein sequence ID" value="GAG61675.1"/>
    <property type="molecule type" value="Genomic_DNA"/>
</dbReference>
<comment type="caution">
    <text evidence="1">The sequence shown here is derived from an EMBL/GenBank/DDBJ whole genome shotgun (WGS) entry which is preliminary data.</text>
</comment>
<proteinExistence type="predicted"/>
<feature type="non-terminal residue" evidence="1">
    <location>
        <position position="42"/>
    </location>
</feature>
<dbReference type="AlphaFoldDB" id="X0YYS6"/>
<reference evidence="1" key="1">
    <citation type="journal article" date="2014" name="Front. Microbiol.">
        <title>High frequency of phylogenetically diverse reductive dehalogenase-homologous genes in deep subseafloor sedimentary metagenomes.</title>
        <authorList>
            <person name="Kawai M."/>
            <person name="Futagami T."/>
            <person name="Toyoda A."/>
            <person name="Takaki Y."/>
            <person name="Nishi S."/>
            <person name="Hori S."/>
            <person name="Arai W."/>
            <person name="Tsubouchi T."/>
            <person name="Morono Y."/>
            <person name="Uchiyama I."/>
            <person name="Ito T."/>
            <person name="Fujiyama A."/>
            <person name="Inagaki F."/>
            <person name="Takami H."/>
        </authorList>
    </citation>
    <scope>NUCLEOTIDE SEQUENCE</scope>
    <source>
        <strain evidence="1">Expedition CK06-06</strain>
    </source>
</reference>
<accession>X0YYS6</accession>